<protein>
    <submittedName>
        <fullName evidence="2">Uncharacterized protein</fullName>
    </submittedName>
</protein>
<evidence type="ECO:0000256" key="1">
    <source>
        <dbReference type="SAM" id="MobiDB-lite"/>
    </source>
</evidence>
<evidence type="ECO:0000313" key="3">
    <source>
        <dbReference type="Proteomes" id="UP000830671"/>
    </source>
</evidence>
<reference evidence="2" key="1">
    <citation type="journal article" date="2021" name="Mol. Plant Microbe Interact.">
        <title>Complete Genome Sequence of the Plant-Pathogenic Fungus Colletotrichum lupini.</title>
        <authorList>
            <person name="Baroncelli R."/>
            <person name="Pensec F."/>
            <person name="Da Lio D."/>
            <person name="Boufleur T."/>
            <person name="Vicente I."/>
            <person name="Sarrocco S."/>
            <person name="Picot A."/>
            <person name="Baraldi E."/>
            <person name="Sukno S."/>
            <person name="Thon M."/>
            <person name="Le Floch G."/>
        </authorList>
    </citation>
    <scope>NUCLEOTIDE SEQUENCE</scope>
    <source>
        <strain evidence="2">IMI 504893</strain>
    </source>
</reference>
<dbReference type="KEGG" id="clup:CLUP02_07786"/>
<feature type="region of interest" description="Disordered" evidence="1">
    <location>
        <begin position="57"/>
        <end position="77"/>
    </location>
</feature>
<evidence type="ECO:0000313" key="2">
    <source>
        <dbReference type="EMBL" id="UQC82299.1"/>
    </source>
</evidence>
<gene>
    <name evidence="2" type="ORF">CLUP02_07786</name>
</gene>
<name>A0A9Q8WGA4_9PEZI</name>
<dbReference type="AlphaFoldDB" id="A0A9Q8WGA4"/>
<proteinExistence type="predicted"/>
<dbReference type="GeneID" id="73341789"/>
<accession>A0A9Q8WGA4</accession>
<dbReference type="RefSeq" id="XP_049143922.1">
    <property type="nucleotide sequence ID" value="XM_049286779.1"/>
</dbReference>
<sequence>MDRVTNRAPVDRLSVTLSAVNQTELPISSVRPHLASLSLVTGVHRVCGVPGQPLETGVCSSSHRDRQAQRPSSAPAMSFRSLISTGPKATWLMFFSQESPGAAVDIRPAASRIVSEPIVSLIHCPTLCTYHVQKCRETYVGYATPRYESSGVCQLQMPRDGAALGDFRAIHTCKTLGDQSDHGGFSSNCLHPRIVGCWEGKGELTVDYEPTAGPVSFAGMVSCLKGADKTIFAFGLPLPSIEPHYHSLCVSSSRLNLVWNTSNGEVQLYNVWAHASV</sequence>
<organism evidence="2 3">
    <name type="scientific">Colletotrichum lupini</name>
    <dbReference type="NCBI Taxonomy" id="145971"/>
    <lineage>
        <taxon>Eukaryota</taxon>
        <taxon>Fungi</taxon>
        <taxon>Dikarya</taxon>
        <taxon>Ascomycota</taxon>
        <taxon>Pezizomycotina</taxon>
        <taxon>Sordariomycetes</taxon>
        <taxon>Hypocreomycetidae</taxon>
        <taxon>Glomerellales</taxon>
        <taxon>Glomerellaceae</taxon>
        <taxon>Colletotrichum</taxon>
        <taxon>Colletotrichum acutatum species complex</taxon>
    </lineage>
</organism>
<dbReference type="Proteomes" id="UP000830671">
    <property type="component" value="Chromosome 4"/>
</dbReference>
<keyword evidence="3" id="KW-1185">Reference proteome</keyword>
<dbReference type="EMBL" id="CP019476">
    <property type="protein sequence ID" value="UQC82299.1"/>
    <property type="molecule type" value="Genomic_DNA"/>
</dbReference>